<evidence type="ECO:0008006" key="4">
    <source>
        <dbReference type="Google" id="ProtNLM"/>
    </source>
</evidence>
<organism evidence="2 3">
    <name type="scientific">Frigoriflavimonas asaccharolytica</name>
    <dbReference type="NCBI Taxonomy" id="2735899"/>
    <lineage>
        <taxon>Bacteria</taxon>
        <taxon>Pseudomonadati</taxon>
        <taxon>Bacteroidota</taxon>
        <taxon>Flavobacteriia</taxon>
        <taxon>Flavobacteriales</taxon>
        <taxon>Weeksellaceae</taxon>
        <taxon>Frigoriflavimonas</taxon>
    </lineage>
</organism>
<feature type="transmembrane region" description="Helical" evidence="1">
    <location>
        <begin position="216"/>
        <end position="233"/>
    </location>
</feature>
<evidence type="ECO:0000313" key="3">
    <source>
        <dbReference type="Proteomes" id="UP000610746"/>
    </source>
</evidence>
<evidence type="ECO:0000313" key="2">
    <source>
        <dbReference type="EMBL" id="NRS91256.1"/>
    </source>
</evidence>
<dbReference type="Proteomes" id="UP000610746">
    <property type="component" value="Unassembled WGS sequence"/>
</dbReference>
<feature type="transmembrane region" description="Helical" evidence="1">
    <location>
        <begin position="245"/>
        <end position="261"/>
    </location>
</feature>
<protein>
    <recommendedName>
        <fullName evidence="4">DUF393 domain-containing protein</fullName>
    </recommendedName>
</protein>
<dbReference type="Pfam" id="PF04134">
    <property type="entry name" value="DCC1-like"/>
    <property type="match status" value="1"/>
</dbReference>
<dbReference type="RefSeq" id="WP_173777893.1">
    <property type="nucleotide sequence ID" value="NZ_JABSNO010000002.1"/>
</dbReference>
<keyword evidence="1" id="KW-1133">Transmembrane helix</keyword>
<gene>
    <name evidence="2" type="ORF">HNQ03_000322</name>
</gene>
<comment type="caution">
    <text evidence="2">The sequence shown here is derived from an EMBL/GenBank/DDBJ whole genome shotgun (WGS) entry which is preliminary data.</text>
</comment>
<feature type="transmembrane region" description="Helical" evidence="1">
    <location>
        <begin position="163"/>
        <end position="182"/>
    </location>
</feature>
<feature type="transmembrane region" description="Helical" evidence="1">
    <location>
        <begin position="136"/>
        <end position="157"/>
    </location>
</feature>
<dbReference type="InterPro" id="IPR007263">
    <property type="entry name" value="DCC1-like"/>
</dbReference>
<feature type="transmembrane region" description="Helical" evidence="1">
    <location>
        <begin position="189"/>
        <end position="210"/>
    </location>
</feature>
<sequence length="263" mass="30826">MKTLANHQLIYDKDCPMCKVYSGAFVKAKMLDENGRQNYRDLSEQTKSLLNVNRARNEIALVNFAENKTYYGLDSLLIIIGNSFPLLEKIGRIPLIYWFFSKLYSLVSYNRKQIIPSKNDFLENACVPDFNLNYRLIFIISGILFSSFLLNQIFINVNFQQQFFISFLIILGFYLWQIGFMFKNRTEKIFDYLGNLNTLSIIGTTLFYIVSKIDGTAFDFSLTLVIVLLMIDHFRRVNITKINKITIISFIIYPLFIYILFQQ</sequence>
<proteinExistence type="predicted"/>
<dbReference type="EMBL" id="JABSNO010000002">
    <property type="protein sequence ID" value="NRS91256.1"/>
    <property type="molecule type" value="Genomic_DNA"/>
</dbReference>
<keyword evidence="1" id="KW-0812">Transmembrane</keyword>
<keyword evidence="3" id="KW-1185">Reference proteome</keyword>
<reference evidence="2" key="1">
    <citation type="submission" date="2020-05" db="EMBL/GenBank/DDBJ databases">
        <title>Genomic Encyclopedia of Type Strains, Phase IV (KMG-V): Genome sequencing to study the core and pangenomes of soil and plant-associated prokaryotes.</title>
        <authorList>
            <person name="Whitman W."/>
        </authorList>
    </citation>
    <scope>NUCLEOTIDE SEQUENCE</scope>
    <source>
        <strain evidence="2">16F</strain>
    </source>
</reference>
<accession>A0A8J8G4Q5</accession>
<keyword evidence="1" id="KW-0472">Membrane</keyword>
<name>A0A8J8G4Q5_9FLAO</name>
<dbReference type="AlphaFoldDB" id="A0A8J8G4Q5"/>
<dbReference type="GO" id="GO:0015035">
    <property type="term" value="F:protein-disulfide reductase activity"/>
    <property type="evidence" value="ECO:0007669"/>
    <property type="project" value="InterPro"/>
</dbReference>
<evidence type="ECO:0000256" key="1">
    <source>
        <dbReference type="SAM" id="Phobius"/>
    </source>
</evidence>